<evidence type="ECO:0000313" key="2">
    <source>
        <dbReference type="Proteomes" id="UP001516400"/>
    </source>
</evidence>
<accession>A0ABD2N4A0</accession>
<protein>
    <submittedName>
        <fullName evidence="1">Uncharacterized protein</fullName>
    </submittedName>
</protein>
<dbReference type="EMBL" id="JABFTP020000062">
    <property type="protein sequence ID" value="KAL3273428.1"/>
    <property type="molecule type" value="Genomic_DNA"/>
</dbReference>
<dbReference type="AlphaFoldDB" id="A0ABD2N4A0"/>
<keyword evidence="2" id="KW-1185">Reference proteome</keyword>
<name>A0ABD2N4A0_9CUCU</name>
<organism evidence="1 2">
    <name type="scientific">Cryptolaemus montrouzieri</name>
    <dbReference type="NCBI Taxonomy" id="559131"/>
    <lineage>
        <taxon>Eukaryota</taxon>
        <taxon>Metazoa</taxon>
        <taxon>Ecdysozoa</taxon>
        <taxon>Arthropoda</taxon>
        <taxon>Hexapoda</taxon>
        <taxon>Insecta</taxon>
        <taxon>Pterygota</taxon>
        <taxon>Neoptera</taxon>
        <taxon>Endopterygota</taxon>
        <taxon>Coleoptera</taxon>
        <taxon>Polyphaga</taxon>
        <taxon>Cucujiformia</taxon>
        <taxon>Coccinelloidea</taxon>
        <taxon>Coccinellidae</taxon>
        <taxon>Scymninae</taxon>
        <taxon>Scymnini</taxon>
        <taxon>Cryptolaemus</taxon>
    </lineage>
</organism>
<evidence type="ECO:0000313" key="1">
    <source>
        <dbReference type="EMBL" id="KAL3273428.1"/>
    </source>
</evidence>
<proteinExistence type="predicted"/>
<reference evidence="1 2" key="1">
    <citation type="journal article" date="2021" name="BMC Biol.">
        <title>Horizontally acquired antibacterial genes associated with adaptive radiation of ladybird beetles.</title>
        <authorList>
            <person name="Li H.S."/>
            <person name="Tang X.F."/>
            <person name="Huang Y.H."/>
            <person name="Xu Z.Y."/>
            <person name="Chen M.L."/>
            <person name="Du X.Y."/>
            <person name="Qiu B.Y."/>
            <person name="Chen P.T."/>
            <person name="Zhang W."/>
            <person name="Slipinski A."/>
            <person name="Escalona H.E."/>
            <person name="Waterhouse R.M."/>
            <person name="Zwick A."/>
            <person name="Pang H."/>
        </authorList>
    </citation>
    <scope>NUCLEOTIDE SEQUENCE [LARGE SCALE GENOMIC DNA]</scope>
    <source>
        <strain evidence="1">SYSU2018</strain>
    </source>
</reference>
<sequence length="94" mass="10932">MSLTIYGEFKCSIVKMIEMEIRYVKIDKLNQVDSSQDRYGKLSNYFCQLINNSHRSHITDKVNCVLFSSHTGLRTLDSVRFLLKELLVQELSVV</sequence>
<dbReference type="Proteomes" id="UP001516400">
    <property type="component" value="Unassembled WGS sequence"/>
</dbReference>
<comment type="caution">
    <text evidence="1">The sequence shown here is derived from an EMBL/GenBank/DDBJ whole genome shotgun (WGS) entry which is preliminary data.</text>
</comment>
<gene>
    <name evidence="1" type="ORF">HHI36_014872</name>
</gene>